<dbReference type="Pfam" id="PF17762">
    <property type="entry name" value="HTH_ParB"/>
    <property type="match status" value="1"/>
</dbReference>
<feature type="domain" description="ParB/Spo0J HTH" evidence="1">
    <location>
        <begin position="18"/>
        <end position="110"/>
    </location>
</feature>
<evidence type="ECO:0000259" key="1">
    <source>
        <dbReference type="Pfam" id="PF17762"/>
    </source>
</evidence>
<dbReference type="Proteomes" id="UP000229401">
    <property type="component" value="Unassembled WGS sequence"/>
</dbReference>
<protein>
    <recommendedName>
        <fullName evidence="1">ParB/Spo0J HTH domain-containing protein</fullName>
    </recommendedName>
</protein>
<proteinExistence type="predicted"/>
<accession>A0A2M7QII0</accession>
<sequence>MTDPLIEQIQTEKDYFTKAKLLQYIIYDKQTRIIDLSKQLKIKPSYICHLIRLNKLDPMIIDGYYSKLISISHLFMISRLKTKQDMIKVYEKVLSHNLTVFQTEEEVREILYQVKTIGSSIVMKEQKKIESLLSDNIKNVKTHLIQTRVKAKIIIEIKGNLQETTDYIRLFVARLKLQKNELITPEALQEKDLE</sequence>
<reference evidence="3" key="1">
    <citation type="submission" date="2017-09" db="EMBL/GenBank/DDBJ databases">
        <title>Depth-based differentiation of microbial function through sediment-hosted aquifers and enrichment of novel symbionts in the deep terrestrial subsurface.</title>
        <authorList>
            <person name="Probst A.J."/>
            <person name="Ladd B."/>
            <person name="Jarett J.K."/>
            <person name="Geller-Mcgrath D.E."/>
            <person name="Sieber C.M.K."/>
            <person name="Emerson J.B."/>
            <person name="Anantharaman K."/>
            <person name="Thomas B.C."/>
            <person name="Malmstrom R."/>
            <person name="Stieglmeier M."/>
            <person name="Klingl A."/>
            <person name="Woyke T."/>
            <person name="Ryan C.M."/>
            <person name="Banfield J.F."/>
        </authorList>
    </citation>
    <scope>NUCLEOTIDE SEQUENCE [LARGE SCALE GENOMIC DNA]</scope>
</reference>
<evidence type="ECO:0000313" key="3">
    <source>
        <dbReference type="Proteomes" id="UP000229401"/>
    </source>
</evidence>
<gene>
    <name evidence="2" type="ORF">COY87_04285</name>
</gene>
<evidence type="ECO:0000313" key="2">
    <source>
        <dbReference type="EMBL" id="PIY71796.1"/>
    </source>
</evidence>
<dbReference type="SUPFAM" id="SSF109709">
    <property type="entry name" value="KorB DNA-binding domain-like"/>
    <property type="match status" value="1"/>
</dbReference>
<comment type="caution">
    <text evidence="2">The sequence shown here is derived from an EMBL/GenBank/DDBJ whole genome shotgun (WGS) entry which is preliminary data.</text>
</comment>
<name>A0A2M7QII0_9BACT</name>
<dbReference type="AlphaFoldDB" id="A0A2M7QII0"/>
<organism evidence="2 3">
    <name type="scientific">Candidatus Roizmanbacteria bacterium CG_4_10_14_0_8_um_filter_33_9</name>
    <dbReference type="NCBI Taxonomy" id="1974826"/>
    <lineage>
        <taxon>Bacteria</taxon>
        <taxon>Candidatus Roizmaniibacteriota</taxon>
    </lineage>
</organism>
<dbReference type="InterPro" id="IPR041468">
    <property type="entry name" value="HTH_ParB/Spo0J"/>
</dbReference>
<dbReference type="EMBL" id="PFLI01000144">
    <property type="protein sequence ID" value="PIY71796.1"/>
    <property type="molecule type" value="Genomic_DNA"/>
</dbReference>
<dbReference type="Gene3D" id="1.10.10.2830">
    <property type="match status" value="1"/>
</dbReference>